<name>A0A9D1HQM0_9FIRM</name>
<dbReference type="Proteomes" id="UP000824175">
    <property type="component" value="Unassembled WGS sequence"/>
</dbReference>
<proteinExistence type="predicted"/>
<accession>A0A9D1HQM0</accession>
<evidence type="ECO:0000256" key="1">
    <source>
        <dbReference type="SAM" id="Phobius"/>
    </source>
</evidence>
<dbReference type="EMBL" id="DVMJ01000089">
    <property type="protein sequence ID" value="HIU14416.1"/>
    <property type="molecule type" value="Genomic_DNA"/>
</dbReference>
<evidence type="ECO:0000313" key="2">
    <source>
        <dbReference type="EMBL" id="HIU14416.1"/>
    </source>
</evidence>
<keyword evidence="1" id="KW-0812">Transmembrane</keyword>
<comment type="caution">
    <text evidence="2">The sequence shown here is derived from an EMBL/GenBank/DDBJ whole genome shotgun (WGS) entry which is preliminary data.</text>
</comment>
<reference evidence="2" key="1">
    <citation type="submission" date="2020-10" db="EMBL/GenBank/DDBJ databases">
        <authorList>
            <person name="Gilroy R."/>
        </authorList>
    </citation>
    <scope>NUCLEOTIDE SEQUENCE</scope>
    <source>
        <strain evidence="2">CHK195-11698</strain>
    </source>
</reference>
<reference evidence="2" key="2">
    <citation type="journal article" date="2021" name="PeerJ">
        <title>Extensive microbial diversity within the chicken gut microbiome revealed by metagenomics and culture.</title>
        <authorList>
            <person name="Gilroy R."/>
            <person name="Ravi A."/>
            <person name="Getino M."/>
            <person name="Pursley I."/>
            <person name="Horton D.L."/>
            <person name="Alikhan N.F."/>
            <person name="Baker D."/>
            <person name="Gharbi K."/>
            <person name="Hall N."/>
            <person name="Watson M."/>
            <person name="Adriaenssens E.M."/>
            <person name="Foster-Nyarko E."/>
            <person name="Jarju S."/>
            <person name="Secka A."/>
            <person name="Antonio M."/>
            <person name="Oren A."/>
            <person name="Chaudhuri R.R."/>
            <person name="La Ragione R."/>
            <person name="Hildebrand F."/>
            <person name="Pallen M.J."/>
        </authorList>
    </citation>
    <scope>NUCLEOTIDE SEQUENCE</scope>
    <source>
        <strain evidence="2">CHK195-11698</strain>
    </source>
</reference>
<keyword evidence="1" id="KW-1133">Transmembrane helix</keyword>
<keyword evidence="1" id="KW-0472">Membrane</keyword>
<organism evidence="2 3">
    <name type="scientific">Candidatus Fimiplasma intestinipullorum</name>
    <dbReference type="NCBI Taxonomy" id="2840825"/>
    <lineage>
        <taxon>Bacteria</taxon>
        <taxon>Bacillati</taxon>
        <taxon>Bacillota</taxon>
        <taxon>Clostridia</taxon>
        <taxon>Eubacteriales</taxon>
        <taxon>Candidatus Fimiplasma</taxon>
    </lineage>
</organism>
<evidence type="ECO:0000313" key="3">
    <source>
        <dbReference type="Proteomes" id="UP000824175"/>
    </source>
</evidence>
<gene>
    <name evidence="2" type="ORF">IAD15_10170</name>
</gene>
<protein>
    <submittedName>
        <fullName evidence="2">Uncharacterized protein</fullName>
    </submittedName>
</protein>
<feature type="transmembrane region" description="Helical" evidence="1">
    <location>
        <begin position="45"/>
        <end position="68"/>
    </location>
</feature>
<dbReference type="AlphaFoldDB" id="A0A9D1HQM0"/>
<sequence>MKKQKKLKYYLGNHHPASTAILFFAYHFFFCGIASMMMARFLNNAFVGWCTFILLEFLVFLLAVPTLYDEYVYWGISETDFYYVDDQIPYLDKTFFLISRLFFRHTPLPTIQIPLDKITGLKLYSRQVNSYLGLYAFPIYFTLNLCDGGQFEGACLIADDKTIANIFTEILAKGARLDDPEGLLVLLQDPEISASQALEQRFREKRGMRQ</sequence>
<feature type="transmembrane region" description="Helical" evidence="1">
    <location>
        <begin position="20"/>
        <end position="39"/>
    </location>
</feature>